<feature type="region of interest" description="Disordered" evidence="5">
    <location>
        <begin position="550"/>
        <end position="591"/>
    </location>
</feature>
<dbReference type="NCBIfam" id="TIGR01730">
    <property type="entry name" value="RND_mfp"/>
    <property type="match status" value="1"/>
</dbReference>
<evidence type="ECO:0000256" key="1">
    <source>
        <dbReference type="ARBA" id="ARBA00004196"/>
    </source>
</evidence>
<feature type="coiled-coil region" evidence="4">
    <location>
        <begin position="343"/>
        <end position="373"/>
    </location>
</feature>
<evidence type="ECO:0000259" key="7">
    <source>
        <dbReference type="Pfam" id="PF25990"/>
    </source>
</evidence>
<dbReference type="PANTHER" id="PTHR32347">
    <property type="entry name" value="EFFLUX SYSTEM COMPONENT YKNX-RELATED"/>
    <property type="match status" value="1"/>
</dbReference>
<protein>
    <submittedName>
        <fullName evidence="8">Efflux RND transporter periplasmic adaptor subunit</fullName>
    </submittedName>
</protein>
<sequence length="591" mass="63284">MMQRLGMILVIVTVVLGGGYYAYRQLVPPPAEEAQGPVYATEKVVRGDIAVGVDATGTLNPSNGGGIQVPGGYGPRTSGVSSYIVDEVLAKEGDNVKKDQLLVKLSSPELETKIENMEKQLKSDKKALAEQFNIPVSELSQINPAQGITLRAPISGRVIGLEVSEGEEMLAGSIVAKVVDDSRFKVTASLTPGEFETVKKGQQAVLRFSEFGGLIEAKVTNVNSSAAPIQRSQLKDAQYAGDGDGKEQYQLIYRVTLEGKNPGLVRPGMLVQVGLLTTALAVGEEPDATQANWLRYYAEVKGYVDEESVLSTAEAIATKIYVDEMETVEEGAPLVSLSGEDARQQIREDLDEIQQQEMDLQQLYAQFEQMEVRAPMDGIVARIESEPGQTIEPGRWLGHIYTTSDMQMWVQVDDVDVLLVKQDAPVTVTVAALPNKTFEGKVTHVSTMGSDQNGIPRFQVGVQVTGSAELRPGMQAQAFIDAGSAEDVLMVPLEAIFEEDSQSKVEVLQDNGMPKVVKVEIGLMNDRNAEIKSGLEEGQLVVTGSTADLLPSQHIQSQDGLLPSNGDGGGEEPANGGDNGGGSQPAPAKGE</sequence>
<dbReference type="Pfam" id="PF25973">
    <property type="entry name" value="BSH_CzcB"/>
    <property type="match status" value="1"/>
</dbReference>
<evidence type="ECO:0000313" key="8">
    <source>
        <dbReference type="EMBL" id="WRO21081.1"/>
    </source>
</evidence>
<proteinExistence type="inferred from homology"/>
<feature type="domain" description="YknX-like beta-barrel" evidence="7">
    <location>
        <begin position="411"/>
        <end position="477"/>
    </location>
</feature>
<evidence type="ECO:0000256" key="5">
    <source>
        <dbReference type="SAM" id="MobiDB-lite"/>
    </source>
</evidence>
<dbReference type="Gene3D" id="2.40.50.100">
    <property type="match status" value="2"/>
</dbReference>
<evidence type="ECO:0000313" key="9">
    <source>
        <dbReference type="Proteomes" id="UP001329915"/>
    </source>
</evidence>
<dbReference type="Gene3D" id="2.40.30.170">
    <property type="match status" value="2"/>
</dbReference>
<dbReference type="PRINTS" id="PR01490">
    <property type="entry name" value="RTXTOXIND"/>
</dbReference>
<dbReference type="InterPro" id="IPR050465">
    <property type="entry name" value="UPF0194_transport"/>
</dbReference>
<keyword evidence="9" id="KW-1185">Reference proteome</keyword>
<dbReference type="AlphaFoldDB" id="A0AAU0ULL4"/>
<dbReference type="SUPFAM" id="SSF111369">
    <property type="entry name" value="HlyD-like secretion proteins"/>
    <property type="match status" value="1"/>
</dbReference>
<dbReference type="Proteomes" id="UP001329915">
    <property type="component" value="Chromosome"/>
</dbReference>
<organism evidence="8 9">
    <name type="scientific">Metallumcola ferriviriculae</name>
    <dbReference type="NCBI Taxonomy" id="3039180"/>
    <lineage>
        <taxon>Bacteria</taxon>
        <taxon>Bacillati</taxon>
        <taxon>Bacillota</taxon>
        <taxon>Clostridia</taxon>
        <taxon>Neomoorellales</taxon>
        <taxon>Desulfitibacteraceae</taxon>
        <taxon>Metallumcola</taxon>
    </lineage>
</organism>
<dbReference type="InterPro" id="IPR058636">
    <property type="entry name" value="Beta-barrel_YknX"/>
</dbReference>
<evidence type="ECO:0000256" key="3">
    <source>
        <dbReference type="ARBA" id="ARBA00023054"/>
    </source>
</evidence>
<dbReference type="EMBL" id="CP121694">
    <property type="protein sequence ID" value="WRO21081.1"/>
    <property type="molecule type" value="Genomic_DNA"/>
</dbReference>
<dbReference type="GO" id="GO:0030313">
    <property type="term" value="C:cell envelope"/>
    <property type="evidence" value="ECO:0007669"/>
    <property type="project" value="UniProtKB-SubCell"/>
</dbReference>
<evidence type="ECO:0000259" key="6">
    <source>
        <dbReference type="Pfam" id="PF25973"/>
    </source>
</evidence>
<keyword evidence="3 4" id="KW-0175">Coiled coil</keyword>
<dbReference type="GO" id="GO:0016020">
    <property type="term" value="C:membrane"/>
    <property type="evidence" value="ECO:0007669"/>
    <property type="project" value="InterPro"/>
</dbReference>
<name>A0AAU0ULL4_9FIRM</name>
<evidence type="ECO:0000256" key="4">
    <source>
        <dbReference type="SAM" id="Coils"/>
    </source>
</evidence>
<reference evidence="8 9" key="1">
    <citation type="submission" date="2023-04" db="EMBL/GenBank/DDBJ databases">
        <authorList>
            <person name="Hsu D."/>
        </authorList>
    </citation>
    <scope>NUCLEOTIDE SEQUENCE [LARGE SCALE GENOMIC DNA]</scope>
    <source>
        <strain evidence="8 9">MK1</strain>
    </source>
</reference>
<dbReference type="GO" id="GO:0022857">
    <property type="term" value="F:transmembrane transporter activity"/>
    <property type="evidence" value="ECO:0007669"/>
    <property type="project" value="InterPro"/>
</dbReference>
<gene>
    <name evidence="8" type="ORF">MFMK1_000875</name>
</gene>
<dbReference type="Pfam" id="PF25990">
    <property type="entry name" value="Beta-barrel_YknX"/>
    <property type="match status" value="1"/>
</dbReference>
<dbReference type="KEGG" id="dbc:MFMK1_000875"/>
<dbReference type="PANTHER" id="PTHR32347:SF14">
    <property type="entry name" value="EFFLUX SYSTEM COMPONENT YKNX-RELATED"/>
    <property type="match status" value="1"/>
</dbReference>
<evidence type="ECO:0000256" key="2">
    <source>
        <dbReference type="ARBA" id="ARBA00009477"/>
    </source>
</evidence>
<dbReference type="InterPro" id="IPR058647">
    <property type="entry name" value="BSH_CzcB-like"/>
</dbReference>
<comment type="subcellular location">
    <subcellularLocation>
        <location evidence="1">Cell envelope</location>
    </subcellularLocation>
</comment>
<comment type="similarity">
    <text evidence="2">Belongs to the membrane fusion protein (MFP) (TC 8.A.1) family.</text>
</comment>
<accession>A0AAU0ULL4</accession>
<dbReference type="InterPro" id="IPR006143">
    <property type="entry name" value="RND_pump_MFP"/>
</dbReference>
<feature type="domain" description="CzcB-like barrel-sandwich hybrid" evidence="6">
    <location>
        <begin position="84"/>
        <end position="179"/>
    </location>
</feature>
<dbReference type="Gene3D" id="2.40.420.20">
    <property type="match status" value="1"/>
</dbReference>
<dbReference type="RefSeq" id="WP_366923938.1">
    <property type="nucleotide sequence ID" value="NZ_CP121694.1"/>
</dbReference>